<proteinExistence type="predicted"/>
<protein>
    <recommendedName>
        <fullName evidence="3">PGAP1-like protein</fullName>
    </recommendedName>
</protein>
<evidence type="ECO:0008006" key="3">
    <source>
        <dbReference type="Google" id="ProtNLM"/>
    </source>
</evidence>
<dbReference type="InterPro" id="IPR029058">
    <property type="entry name" value="AB_hydrolase_fold"/>
</dbReference>
<reference evidence="2" key="1">
    <citation type="journal article" date="2019" name="Int. J. Syst. Evol. Microbiol.">
        <title>The Global Catalogue of Microorganisms (GCM) 10K type strain sequencing project: providing services to taxonomists for standard genome sequencing and annotation.</title>
        <authorList>
            <consortium name="The Broad Institute Genomics Platform"/>
            <consortium name="The Broad Institute Genome Sequencing Center for Infectious Disease"/>
            <person name="Wu L."/>
            <person name="Ma J."/>
        </authorList>
    </citation>
    <scope>NUCLEOTIDE SEQUENCE [LARGE SCALE GENOMIC DNA]</scope>
    <source>
        <strain evidence="2">CCUG 42722</strain>
    </source>
</reference>
<accession>A0ABV9HQW7</accession>
<evidence type="ECO:0000313" key="2">
    <source>
        <dbReference type="Proteomes" id="UP001596011"/>
    </source>
</evidence>
<name>A0ABV9HQW7_9MICO</name>
<dbReference type="Proteomes" id="UP001596011">
    <property type="component" value="Unassembled WGS sequence"/>
</dbReference>
<dbReference type="SUPFAM" id="SSF53474">
    <property type="entry name" value="alpha/beta-Hydrolases"/>
    <property type="match status" value="1"/>
</dbReference>
<comment type="caution">
    <text evidence="1">The sequence shown here is derived from an EMBL/GenBank/DDBJ whole genome shotgun (WGS) entry which is preliminary data.</text>
</comment>
<organism evidence="1 2">
    <name type="scientific">Promicromonospora alba</name>
    <dbReference type="NCBI Taxonomy" id="1616110"/>
    <lineage>
        <taxon>Bacteria</taxon>
        <taxon>Bacillati</taxon>
        <taxon>Actinomycetota</taxon>
        <taxon>Actinomycetes</taxon>
        <taxon>Micrococcales</taxon>
        <taxon>Promicromonosporaceae</taxon>
        <taxon>Promicromonospora</taxon>
    </lineage>
</organism>
<keyword evidence="2" id="KW-1185">Reference proteome</keyword>
<gene>
    <name evidence="1" type="ORF">ACFO6V_25670</name>
</gene>
<evidence type="ECO:0000313" key="1">
    <source>
        <dbReference type="EMBL" id="MFC4631654.1"/>
    </source>
</evidence>
<dbReference type="EMBL" id="JBHSFI010000009">
    <property type="protein sequence ID" value="MFC4631654.1"/>
    <property type="molecule type" value="Genomic_DNA"/>
</dbReference>
<sequence>MTTPLTLPPDGPRLAPDTVTVFGGAGVTAVESDSVRRAAAWVAAAAEDLRSAARLCLAASEDLVLPGVAGATTSGQPGNGLGRPVAALAPAARALEEVVRDVARSLVQHADLCDLLGWRVLRAAGLYEEAESTAERVVGALVTAGTFGTGAAFGSQGWRGLTGVGVLAAGDLAGRTGGGLITGGLSWAVSGWLGSAAVRDLAPYSDEAFAGLGSGVGRAQPGLANGNPGIAGGAGVLAHVARELPLLGNDDQGVRVTRITAEDFAGSSRPAWSDTGARSVQEAVARIDSLYPATGGAPPGTVAVQKVTGPDGAVSWTVLIPGTQSALPAEHPWDGRTDVELVADQADGATAAVERALAASGVGPDEPVTLVGHSLGGIAAAALVSRAGFAERYRIGGLVTAGSPTGLLSTPPGIPVLHLETPEEIVSHTDGRSASENPRTRDRVTVVRSLRDSADADDRAAAGDVVRAHSVGTHVRTLDLAIGLGDPRVTEIADRIAPRLDGTTASTTFYRAERVSR</sequence>
<dbReference type="RefSeq" id="WP_377141301.1">
    <property type="nucleotide sequence ID" value="NZ_JBHSFI010000009.1"/>
</dbReference>
<dbReference type="Gene3D" id="3.40.50.1820">
    <property type="entry name" value="alpha/beta hydrolase"/>
    <property type="match status" value="1"/>
</dbReference>